<evidence type="ECO:0000256" key="1">
    <source>
        <dbReference type="SAM" id="MobiDB-lite"/>
    </source>
</evidence>
<keyword evidence="4" id="KW-1185">Reference proteome</keyword>
<gene>
    <name evidence="3" type="ORF">ESZ91_06150</name>
</gene>
<dbReference type="OrthoDB" id="4966203at2"/>
<feature type="transmembrane region" description="Helical" evidence="2">
    <location>
        <begin position="119"/>
        <end position="139"/>
    </location>
</feature>
<comment type="caution">
    <text evidence="3">The sequence shown here is derived from an EMBL/GenBank/DDBJ whole genome shotgun (WGS) entry which is preliminary data.</text>
</comment>
<organism evidence="3 4">
    <name type="scientific">Candidatus Borkfalkia ceftriaxoniphila</name>
    <dbReference type="NCBI Taxonomy" id="2508949"/>
    <lineage>
        <taxon>Bacteria</taxon>
        <taxon>Bacillati</taxon>
        <taxon>Bacillota</taxon>
        <taxon>Clostridia</taxon>
        <taxon>Christensenellales</taxon>
        <taxon>Christensenellaceae</taxon>
        <taxon>Candidatus Borkfalkia</taxon>
    </lineage>
</organism>
<evidence type="ECO:0000313" key="4">
    <source>
        <dbReference type="Proteomes" id="UP000291269"/>
    </source>
</evidence>
<evidence type="ECO:0008006" key="5">
    <source>
        <dbReference type="Google" id="ProtNLM"/>
    </source>
</evidence>
<evidence type="ECO:0000256" key="2">
    <source>
        <dbReference type="SAM" id="Phobius"/>
    </source>
</evidence>
<evidence type="ECO:0000313" key="3">
    <source>
        <dbReference type="EMBL" id="RXZ61968.1"/>
    </source>
</evidence>
<dbReference type="RefSeq" id="WP_129225176.1">
    <property type="nucleotide sequence ID" value="NZ_SDOZ01000002.1"/>
</dbReference>
<accession>A0A4Q2KBJ8</accession>
<proteinExistence type="predicted"/>
<name>A0A4Q2KBJ8_9FIRM</name>
<keyword evidence="2" id="KW-0472">Membrane</keyword>
<keyword evidence="2" id="KW-1133">Transmembrane helix</keyword>
<reference evidence="3 4" key="1">
    <citation type="journal article" date="2019" name="Gut">
        <title>Antibiotics-induced monodominance of a novel gut bacterial order.</title>
        <authorList>
            <person name="Hildebrand F."/>
            <person name="Moitinho-Silva L."/>
            <person name="Blasche S."/>
            <person name="Jahn M.T."/>
            <person name="Gossmann T.I."/>
            <person name="Heuerta-Cepas J."/>
            <person name="Hercog R."/>
            <person name="Luetge M."/>
            <person name="Bahram M."/>
            <person name="Pryszlak A."/>
            <person name="Alves R.J."/>
            <person name="Waszak S.M."/>
            <person name="Zhu A."/>
            <person name="Ye L."/>
            <person name="Costea P.I."/>
            <person name="Aalvink S."/>
            <person name="Belzer C."/>
            <person name="Forslund S.K."/>
            <person name="Sunagawa S."/>
            <person name="Hentschel U."/>
            <person name="Merten C."/>
            <person name="Patil K.R."/>
            <person name="Benes V."/>
            <person name="Bork P."/>
        </authorList>
    </citation>
    <scope>NUCLEOTIDE SEQUENCE [LARGE SCALE GENOMIC DNA]</scope>
    <source>
        <strain evidence="3 4">HDS1380</strain>
    </source>
</reference>
<feature type="region of interest" description="Disordered" evidence="1">
    <location>
        <begin position="258"/>
        <end position="277"/>
    </location>
</feature>
<feature type="transmembrane region" description="Helical" evidence="2">
    <location>
        <begin position="151"/>
        <end position="169"/>
    </location>
</feature>
<dbReference type="Proteomes" id="UP000291269">
    <property type="component" value="Unassembled WGS sequence"/>
</dbReference>
<dbReference type="Pfam" id="PF09997">
    <property type="entry name" value="DUF2238"/>
    <property type="match status" value="1"/>
</dbReference>
<dbReference type="AlphaFoldDB" id="A0A4Q2KBJ8"/>
<feature type="transmembrane region" description="Helical" evidence="2">
    <location>
        <begin position="27"/>
        <end position="48"/>
    </location>
</feature>
<dbReference type="EMBL" id="SDOZ01000002">
    <property type="protein sequence ID" value="RXZ61968.1"/>
    <property type="molecule type" value="Genomic_DNA"/>
</dbReference>
<dbReference type="InterPro" id="IPR014509">
    <property type="entry name" value="YjdF-like"/>
</dbReference>
<protein>
    <recommendedName>
        <fullName evidence="5">DUF2238 domain-containing protein</fullName>
    </recommendedName>
</protein>
<feature type="transmembrane region" description="Helical" evidence="2">
    <location>
        <begin position="60"/>
        <end position="77"/>
    </location>
</feature>
<keyword evidence="2" id="KW-0812">Transmembrane</keyword>
<sequence>MAKKQPAPEEKAILRAMDEKSKKSLRLNFILQGFTLLTAIASLVMFFVDDNRGLDTTVFQLMQCVMALVIFNVPLFISRKFKCYIPNFITILLYIFIFMHFILGEIYRAYDHILLYDKFLHTSSGMVFCLLSLSIVWLFNNSEDGKVKLSPFFVVLFTFCFTLTLEYLWEIVEYGCDRLIGLNMQRWQDSIVETLPNGDTVHSVPWGNAIADTMGDMIVNVVGSFVMCVIIYVSMKKKPDWFKGKVIMTEKQFEKIVMKEDASSSDPEQDEKSDKRE</sequence>
<feature type="transmembrane region" description="Helical" evidence="2">
    <location>
        <begin position="217"/>
        <end position="235"/>
    </location>
</feature>
<feature type="transmembrane region" description="Helical" evidence="2">
    <location>
        <begin position="84"/>
        <end position="107"/>
    </location>
</feature>